<dbReference type="InterPro" id="IPR036179">
    <property type="entry name" value="Ig-like_dom_sf"/>
</dbReference>
<dbReference type="Pfam" id="PF07654">
    <property type="entry name" value="C1-set"/>
    <property type="match status" value="1"/>
</dbReference>
<dbReference type="Proteomes" id="UP000694565">
    <property type="component" value="Unplaced"/>
</dbReference>
<dbReference type="PROSITE" id="PS50835">
    <property type="entry name" value="IG_LIKE"/>
    <property type="match status" value="1"/>
</dbReference>
<protein>
    <recommendedName>
        <fullName evidence="3">Ig-like domain-containing protein</fullName>
    </recommendedName>
</protein>
<dbReference type="InterPro" id="IPR013106">
    <property type="entry name" value="Ig_V-set"/>
</dbReference>
<dbReference type="InterPro" id="IPR003597">
    <property type="entry name" value="Ig_C1-set"/>
</dbReference>
<evidence type="ECO:0000313" key="5">
    <source>
        <dbReference type="Proteomes" id="UP000694565"/>
    </source>
</evidence>
<dbReference type="InterPro" id="IPR003599">
    <property type="entry name" value="Ig_sub"/>
</dbReference>
<dbReference type="InterPro" id="IPR013783">
    <property type="entry name" value="Ig-like_fold"/>
</dbReference>
<evidence type="ECO:0000313" key="4">
    <source>
        <dbReference type="Ensembl" id="ENSCLMP00005037936.1"/>
    </source>
</evidence>
<accession>A0A8C3A7H2</accession>
<reference evidence="4" key="2">
    <citation type="submission" date="2025-09" db="UniProtKB">
        <authorList>
            <consortium name="Ensembl"/>
        </authorList>
    </citation>
    <scope>IDENTIFICATION</scope>
</reference>
<dbReference type="SUPFAM" id="SSF48726">
    <property type="entry name" value="Immunoglobulin"/>
    <property type="match status" value="2"/>
</dbReference>
<evidence type="ECO:0000259" key="3">
    <source>
        <dbReference type="PROSITE" id="PS50835"/>
    </source>
</evidence>
<evidence type="ECO:0000256" key="2">
    <source>
        <dbReference type="ARBA" id="ARBA00022859"/>
    </source>
</evidence>
<sequence length="270" mass="30391">NDSRLPHIDFLCALGCSVSGVSQSVLITQWPQYVSSLPSGMAEMHCYQNNTNYEYLYWYRQLSGGGFQCMVYIIAGTANYEEGFKTGFEAVKSKEKHWSLKITSAQKNDEAVYLCARCANYEAYFGQGTKLTVLEPGHEVTGPTVKVLRPSPKECQNQGDQKKTIVCVASGFYPDHVGVLWKVDGVEVTTGVATDTAALRVDKSYRITSRLRVSAKDWFTDDKEFTCSVSFFNGMHTEIYSRSILGEKGTLHLKLRNHLNMFFLHRQQSV</sequence>
<dbReference type="SMART" id="SM00407">
    <property type="entry name" value="IGc1"/>
    <property type="match status" value="1"/>
</dbReference>
<keyword evidence="1" id="KW-0732">Signal</keyword>
<reference evidence="4" key="1">
    <citation type="submission" date="2025-08" db="UniProtKB">
        <authorList>
            <consortium name="Ensembl"/>
        </authorList>
    </citation>
    <scope>IDENTIFICATION</scope>
</reference>
<keyword evidence="5" id="KW-1185">Reference proteome</keyword>
<evidence type="ECO:0000256" key="1">
    <source>
        <dbReference type="ARBA" id="ARBA00022729"/>
    </source>
</evidence>
<dbReference type="Ensembl" id="ENSCLMT00005039403.1">
    <property type="protein sequence ID" value="ENSCLMP00005037936.1"/>
    <property type="gene ID" value="ENSCLMG00005018005.1"/>
</dbReference>
<feature type="domain" description="Ig-like" evidence="3">
    <location>
        <begin position="143"/>
        <end position="245"/>
    </location>
</feature>
<dbReference type="PANTHER" id="PTHR23268:SF117">
    <property type="entry name" value="T CELL RECEPTOR BETA VARIABLE 29-1"/>
    <property type="match status" value="1"/>
</dbReference>
<dbReference type="InterPro" id="IPR050413">
    <property type="entry name" value="TCR_beta_variable"/>
</dbReference>
<dbReference type="InterPro" id="IPR007110">
    <property type="entry name" value="Ig-like_dom"/>
</dbReference>
<dbReference type="SMART" id="SM00406">
    <property type="entry name" value="IGv"/>
    <property type="match status" value="1"/>
</dbReference>
<dbReference type="GO" id="GO:0005886">
    <property type="term" value="C:plasma membrane"/>
    <property type="evidence" value="ECO:0007669"/>
    <property type="project" value="TreeGrafter"/>
</dbReference>
<dbReference type="Gene3D" id="2.60.40.10">
    <property type="entry name" value="Immunoglobulins"/>
    <property type="match status" value="2"/>
</dbReference>
<organism evidence="4 5">
    <name type="scientific">Cyclopterus lumpus</name>
    <name type="common">Lumpsucker</name>
    <dbReference type="NCBI Taxonomy" id="8103"/>
    <lineage>
        <taxon>Eukaryota</taxon>
        <taxon>Metazoa</taxon>
        <taxon>Chordata</taxon>
        <taxon>Craniata</taxon>
        <taxon>Vertebrata</taxon>
        <taxon>Euteleostomi</taxon>
        <taxon>Actinopterygii</taxon>
        <taxon>Neopterygii</taxon>
        <taxon>Teleostei</taxon>
        <taxon>Neoteleostei</taxon>
        <taxon>Acanthomorphata</taxon>
        <taxon>Eupercaria</taxon>
        <taxon>Perciformes</taxon>
        <taxon>Cottioidei</taxon>
        <taxon>Cottales</taxon>
        <taxon>Cyclopteridae</taxon>
        <taxon>Cyclopterus</taxon>
    </lineage>
</organism>
<dbReference type="Pfam" id="PF07686">
    <property type="entry name" value="V-set"/>
    <property type="match status" value="1"/>
</dbReference>
<name>A0A8C3A7H2_CYCLU</name>
<keyword evidence="2" id="KW-0391">Immunity</keyword>
<dbReference type="GO" id="GO:0002376">
    <property type="term" value="P:immune system process"/>
    <property type="evidence" value="ECO:0007669"/>
    <property type="project" value="UniProtKB-KW"/>
</dbReference>
<proteinExistence type="predicted"/>
<dbReference type="PANTHER" id="PTHR23268">
    <property type="entry name" value="T-CELL RECEPTOR BETA CHAIN"/>
    <property type="match status" value="1"/>
</dbReference>
<dbReference type="GO" id="GO:0007166">
    <property type="term" value="P:cell surface receptor signaling pathway"/>
    <property type="evidence" value="ECO:0007669"/>
    <property type="project" value="TreeGrafter"/>
</dbReference>
<dbReference type="GeneTree" id="ENSGT00940000164625"/>
<dbReference type="SMART" id="SM00409">
    <property type="entry name" value="IG"/>
    <property type="match status" value="1"/>
</dbReference>
<dbReference type="AlphaFoldDB" id="A0A8C3A7H2"/>